<dbReference type="PANTHER" id="PTHR46663">
    <property type="entry name" value="DIGUANYLATE CYCLASE DGCT-RELATED"/>
    <property type="match status" value="1"/>
</dbReference>
<dbReference type="EC" id="2.7.7.65" evidence="3"/>
<evidence type="ECO:0000313" key="4">
    <source>
        <dbReference type="Proteomes" id="UP001176471"/>
    </source>
</evidence>
<keyword evidence="1" id="KW-1133">Transmembrane helix</keyword>
<gene>
    <name evidence="3" type="ORF">Q4610_17845</name>
</gene>
<keyword evidence="1" id="KW-0812">Transmembrane</keyword>
<reference evidence="3" key="1">
    <citation type="submission" date="2023-07" db="EMBL/GenBank/DDBJ databases">
        <title>Bacterial whole genome sequence for Sphingobium sp. HBC34.</title>
        <authorList>
            <person name="Le V."/>
            <person name="Ko S.-R."/>
            <person name="Ahn C.-Y."/>
            <person name="Oh H.-M."/>
        </authorList>
    </citation>
    <scope>NUCLEOTIDE SEQUENCE</scope>
    <source>
        <strain evidence="3">HBC34</strain>
    </source>
</reference>
<dbReference type="GO" id="GO:0052621">
    <property type="term" value="F:diguanylate cyclase activity"/>
    <property type="evidence" value="ECO:0007669"/>
    <property type="project" value="UniProtKB-EC"/>
</dbReference>
<dbReference type="InterPro" id="IPR000160">
    <property type="entry name" value="GGDEF_dom"/>
</dbReference>
<organism evidence="3 4">
    <name type="scientific">Sphingobium cyanobacteriorum</name>
    <dbReference type="NCBI Taxonomy" id="3063954"/>
    <lineage>
        <taxon>Bacteria</taxon>
        <taxon>Pseudomonadati</taxon>
        <taxon>Pseudomonadota</taxon>
        <taxon>Alphaproteobacteria</taxon>
        <taxon>Sphingomonadales</taxon>
        <taxon>Sphingomonadaceae</taxon>
        <taxon>Sphingobium</taxon>
    </lineage>
</organism>
<feature type="domain" description="GGDEF" evidence="2">
    <location>
        <begin position="247"/>
        <end position="381"/>
    </location>
</feature>
<feature type="transmembrane region" description="Helical" evidence="1">
    <location>
        <begin position="130"/>
        <end position="149"/>
    </location>
</feature>
<dbReference type="CDD" id="cd01949">
    <property type="entry name" value="GGDEF"/>
    <property type="match status" value="1"/>
</dbReference>
<dbReference type="NCBIfam" id="TIGR00254">
    <property type="entry name" value="GGDEF"/>
    <property type="match status" value="1"/>
</dbReference>
<feature type="transmembrane region" description="Helical" evidence="1">
    <location>
        <begin position="105"/>
        <end position="124"/>
    </location>
</feature>
<dbReference type="SUPFAM" id="SSF55073">
    <property type="entry name" value="Nucleotide cyclase"/>
    <property type="match status" value="1"/>
</dbReference>
<keyword evidence="3" id="KW-0548">Nucleotidyltransferase</keyword>
<dbReference type="PROSITE" id="PS50887">
    <property type="entry name" value="GGDEF"/>
    <property type="match status" value="1"/>
</dbReference>
<dbReference type="SMART" id="SM00267">
    <property type="entry name" value="GGDEF"/>
    <property type="match status" value="1"/>
</dbReference>
<evidence type="ECO:0000313" key="3">
    <source>
        <dbReference type="EMBL" id="MDO7836913.1"/>
    </source>
</evidence>
<keyword evidence="3" id="KW-0808">Transferase</keyword>
<dbReference type="Proteomes" id="UP001176471">
    <property type="component" value="Unassembled WGS sequence"/>
</dbReference>
<feature type="transmembrane region" description="Helical" evidence="1">
    <location>
        <begin position="180"/>
        <end position="200"/>
    </location>
</feature>
<accession>A0ABT8ZR26</accession>
<evidence type="ECO:0000256" key="1">
    <source>
        <dbReference type="SAM" id="Phobius"/>
    </source>
</evidence>
<proteinExistence type="predicted"/>
<dbReference type="Gene3D" id="3.30.70.270">
    <property type="match status" value="1"/>
</dbReference>
<dbReference type="Pfam" id="PF00990">
    <property type="entry name" value="GGDEF"/>
    <property type="match status" value="1"/>
</dbReference>
<name>A0ABT8ZR26_9SPHN</name>
<dbReference type="InterPro" id="IPR029787">
    <property type="entry name" value="Nucleotide_cyclase"/>
</dbReference>
<dbReference type="InterPro" id="IPR052163">
    <property type="entry name" value="DGC-Regulatory_Protein"/>
</dbReference>
<comment type="caution">
    <text evidence="3">The sequence shown here is derived from an EMBL/GenBank/DDBJ whole genome shotgun (WGS) entry which is preliminary data.</text>
</comment>
<keyword evidence="1" id="KW-0472">Membrane</keyword>
<dbReference type="RefSeq" id="WP_304537295.1">
    <property type="nucleotide sequence ID" value="NZ_JAUQOM010000013.1"/>
</dbReference>
<dbReference type="InterPro" id="IPR043128">
    <property type="entry name" value="Rev_trsase/Diguanyl_cyclase"/>
</dbReference>
<dbReference type="PANTHER" id="PTHR46663:SF4">
    <property type="entry name" value="DIGUANYLATE CYCLASE DGCT-RELATED"/>
    <property type="match status" value="1"/>
</dbReference>
<feature type="transmembrane region" description="Helical" evidence="1">
    <location>
        <begin position="43"/>
        <end position="61"/>
    </location>
</feature>
<feature type="transmembrane region" description="Helical" evidence="1">
    <location>
        <begin position="67"/>
        <end position="84"/>
    </location>
</feature>
<evidence type="ECO:0000259" key="2">
    <source>
        <dbReference type="PROSITE" id="PS50887"/>
    </source>
</evidence>
<sequence>MDDSSRARLGRGAAMLGWLFEPVGDVDRAGRAFLLGQLLRSPAAALMGSFCALTIILVAFLRTDSGLFILLGGLELAVASGRVIDWRRREARVRRNPCIMPTIDGAVLLSALWCSLQGVLAFTIMRGDDMVLCVLAATLVMAMFGPICARNYAAPRFAFLLILLVDLPFVAGAVVSAEPWFLVILLITPPFLLGATQIIVTFHKALLATLEAHARMLHLAQHDSLTGILNRQGMDDALGQITPQPDRHMALISIDLDGFKAVNDRHGHGAGDVLLMHVAERLKAQLRPGDLLARMGGDEFMVVVPDMATHQIGPLADRLIAAISRYTYDLGDGVIVRVGASIGFACLPEDATNTVELRLRADEALYAAKEAGKGVGRRYGGLAASAPPLGDASAA</sequence>
<feature type="transmembrane region" description="Helical" evidence="1">
    <location>
        <begin position="156"/>
        <end position="174"/>
    </location>
</feature>
<keyword evidence="4" id="KW-1185">Reference proteome</keyword>
<dbReference type="EMBL" id="JAUQOM010000013">
    <property type="protein sequence ID" value="MDO7836913.1"/>
    <property type="molecule type" value="Genomic_DNA"/>
</dbReference>
<protein>
    <submittedName>
        <fullName evidence="3">GGDEF domain-containing protein</fullName>
        <ecNumber evidence="3">2.7.7.65</ecNumber>
    </submittedName>
</protein>